<gene>
    <name evidence="7" type="ORF">TWF718_008417</name>
</gene>
<comment type="caution">
    <text evidence="7">The sequence shown here is derived from an EMBL/GenBank/DDBJ whole genome shotgun (WGS) entry which is preliminary data.</text>
</comment>
<dbReference type="Gene3D" id="3.30.780.10">
    <property type="entry name" value="SUI1-like domain"/>
    <property type="match status" value="1"/>
</dbReference>
<evidence type="ECO:0000313" key="7">
    <source>
        <dbReference type="EMBL" id="KAK6343040.1"/>
    </source>
</evidence>
<dbReference type="PANTHER" id="PTHR13477:SF0">
    <property type="entry name" value="LARGE RIBOSOMAL SUBUNIT PROTEIN ML49"/>
    <property type="match status" value="1"/>
</dbReference>
<accession>A0AAN8MMZ6</accession>
<keyword evidence="4" id="KW-0496">Mitochondrion</keyword>
<evidence type="ECO:0000256" key="6">
    <source>
        <dbReference type="ARBA" id="ARBA00035191"/>
    </source>
</evidence>
<evidence type="ECO:0000256" key="4">
    <source>
        <dbReference type="ARBA" id="ARBA00023128"/>
    </source>
</evidence>
<keyword evidence="5" id="KW-0687">Ribonucleoprotein</keyword>
<organism evidence="7 8">
    <name type="scientific">Orbilia javanica</name>
    <dbReference type="NCBI Taxonomy" id="47235"/>
    <lineage>
        <taxon>Eukaryota</taxon>
        <taxon>Fungi</taxon>
        <taxon>Dikarya</taxon>
        <taxon>Ascomycota</taxon>
        <taxon>Pezizomycotina</taxon>
        <taxon>Orbiliomycetes</taxon>
        <taxon>Orbiliales</taxon>
        <taxon>Orbiliaceae</taxon>
        <taxon>Orbilia</taxon>
    </lineage>
</organism>
<dbReference type="GO" id="GO:0005762">
    <property type="term" value="C:mitochondrial large ribosomal subunit"/>
    <property type="evidence" value="ECO:0007669"/>
    <property type="project" value="TreeGrafter"/>
</dbReference>
<name>A0AAN8MMZ6_9PEZI</name>
<reference evidence="7 8" key="1">
    <citation type="submission" date="2019-10" db="EMBL/GenBank/DDBJ databases">
        <authorList>
            <person name="Palmer J.M."/>
        </authorList>
    </citation>
    <scope>NUCLEOTIDE SEQUENCE [LARGE SCALE GENOMIC DNA]</scope>
    <source>
        <strain evidence="7 8">TWF718</strain>
    </source>
</reference>
<evidence type="ECO:0000256" key="1">
    <source>
        <dbReference type="ARBA" id="ARBA00004173"/>
    </source>
</evidence>
<comment type="similarity">
    <text evidence="2">Belongs to the mitochondrion-specific ribosomal protein mL49 family.</text>
</comment>
<keyword evidence="8" id="KW-1185">Reference proteome</keyword>
<dbReference type="GO" id="GO:0006412">
    <property type="term" value="P:translation"/>
    <property type="evidence" value="ECO:0007669"/>
    <property type="project" value="InterPro"/>
</dbReference>
<dbReference type="InterPro" id="IPR007740">
    <property type="entry name" value="Ribosomal_mL49"/>
</dbReference>
<dbReference type="EMBL" id="JAVHNR010000005">
    <property type="protein sequence ID" value="KAK6343040.1"/>
    <property type="molecule type" value="Genomic_DNA"/>
</dbReference>
<proteinExistence type="inferred from homology"/>
<evidence type="ECO:0000256" key="2">
    <source>
        <dbReference type="ARBA" id="ARBA00005677"/>
    </source>
</evidence>
<dbReference type="PANTHER" id="PTHR13477">
    <property type="entry name" value="MITOCHONDRIAL 39S RIBOSOMAL PROTEIN L49"/>
    <property type="match status" value="1"/>
</dbReference>
<dbReference type="AlphaFoldDB" id="A0AAN8MMZ6"/>
<evidence type="ECO:0000256" key="3">
    <source>
        <dbReference type="ARBA" id="ARBA00022980"/>
    </source>
</evidence>
<sequence length="195" mass="21172">MNALRLPRAWASPIARLYHGTTTRSITTSSLLVSEAAPNVLRRTDKYASRFQTSLLRTLTTEASAEGTPDAAASEVVSEASAEVEESSTPSSPLARYNKAAHLPYQIGKSKSGNLPVYEVHAAGRIKATVIRKIKGDQKALADDLRKALSLKDTELRSHELTSRIEVAGKRGLDIKNFLRAQGLGEEFDPLSLSK</sequence>
<dbReference type="Pfam" id="PF05046">
    <property type="entry name" value="Img2"/>
    <property type="match status" value="1"/>
</dbReference>
<keyword evidence="3" id="KW-0689">Ribosomal protein</keyword>
<protein>
    <recommendedName>
        <fullName evidence="6">Large ribosomal subunit protein mL49</fullName>
    </recommendedName>
</protein>
<dbReference type="GO" id="GO:0003735">
    <property type="term" value="F:structural constituent of ribosome"/>
    <property type="evidence" value="ECO:0007669"/>
    <property type="project" value="InterPro"/>
</dbReference>
<dbReference type="Proteomes" id="UP001313282">
    <property type="component" value="Unassembled WGS sequence"/>
</dbReference>
<comment type="subcellular location">
    <subcellularLocation>
        <location evidence="1">Mitochondrion</location>
    </subcellularLocation>
</comment>
<evidence type="ECO:0000313" key="8">
    <source>
        <dbReference type="Proteomes" id="UP001313282"/>
    </source>
</evidence>
<evidence type="ECO:0000256" key="5">
    <source>
        <dbReference type="ARBA" id="ARBA00023274"/>
    </source>
</evidence>